<feature type="region of interest" description="Disordered" evidence="1">
    <location>
        <begin position="38"/>
        <end position="67"/>
    </location>
</feature>
<keyword evidence="5" id="KW-1185">Reference proteome</keyword>
<feature type="transmembrane region" description="Helical" evidence="2">
    <location>
        <begin position="74"/>
        <end position="93"/>
    </location>
</feature>
<evidence type="ECO:0000259" key="3">
    <source>
        <dbReference type="Pfam" id="PF07596"/>
    </source>
</evidence>
<name>A0ABX5YM98_9PLAN</name>
<evidence type="ECO:0000313" key="5">
    <source>
        <dbReference type="Proteomes" id="UP000322887"/>
    </source>
</evidence>
<feature type="region of interest" description="Disordered" evidence="1">
    <location>
        <begin position="659"/>
        <end position="682"/>
    </location>
</feature>
<dbReference type="Proteomes" id="UP000322887">
    <property type="component" value="Chromosome"/>
</dbReference>
<reference evidence="4 5" key="1">
    <citation type="submission" date="2019-08" db="EMBL/GenBank/DDBJ databases">
        <title>Deep-cultivation of Planctomycetes and their phenomic and genomic characterization uncovers novel biology.</title>
        <authorList>
            <person name="Wiegand S."/>
            <person name="Jogler M."/>
            <person name="Boedeker C."/>
            <person name="Pinto D."/>
            <person name="Vollmers J."/>
            <person name="Rivas-Marin E."/>
            <person name="Kohn T."/>
            <person name="Peeters S.H."/>
            <person name="Heuer A."/>
            <person name="Rast P."/>
            <person name="Oberbeckmann S."/>
            <person name="Bunk B."/>
            <person name="Jeske O."/>
            <person name="Meyerdierks A."/>
            <person name="Storesund J.E."/>
            <person name="Kallscheuer N."/>
            <person name="Luecker S."/>
            <person name="Lage O.M."/>
            <person name="Pohl T."/>
            <person name="Merkel B.J."/>
            <person name="Hornburger P."/>
            <person name="Mueller R.-W."/>
            <person name="Bruemmer F."/>
            <person name="Labrenz M."/>
            <person name="Spormann A.M."/>
            <person name="Op den Camp H."/>
            <person name="Overmann J."/>
            <person name="Amann R."/>
            <person name="Jetten M.S.M."/>
            <person name="Mascher T."/>
            <person name="Medema M.H."/>
            <person name="Devos D.P."/>
            <person name="Kaster A.-K."/>
            <person name="Ovreas L."/>
            <person name="Rohde M."/>
            <person name="Galperin M.Y."/>
            <person name="Jogler C."/>
        </authorList>
    </citation>
    <scope>NUCLEOTIDE SEQUENCE [LARGE SCALE GENOMIC DNA]</scope>
    <source>
        <strain evidence="4 5">DSM 8797</strain>
    </source>
</reference>
<evidence type="ECO:0000256" key="2">
    <source>
        <dbReference type="SAM" id="Phobius"/>
    </source>
</evidence>
<feature type="compositionally biased region" description="Basic and acidic residues" evidence="1">
    <location>
        <begin position="660"/>
        <end position="682"/>
    </location>
</feature>
<organism evidence="4 5">
    <name type="scientific">Gimesia maris</name>
    <dbReference type="NCBI Taxonomy" id="122"/>
    <lineage>
        <taxon>Bacteria</taxon>
        <taxon>Pseudomonadati</taxon>
        <taxon>Planctomycetota</taxon>
        <taxon>Planctomycetia</taxon>
        <taxon>Planctomycetales</taxon>
        <taxon>Planctomycetaceae</taxon>
        <taxon>Gimesia</taxon>
    </lineage>
</organism>
<evidence type="ECO:0000256" key="1">
    <source>
        <dbReference type="SAM" id="MobiDB-lite"/>
    </source>
</evidence>
<dbReference type="PANTHER" id="PTHR30093:SF2">
    <property type="entry name" value="TYPE II SECRETION SYSTEM PROTEIN H"/>
    <property type="match status" value="1"/>
</dbReference>
<feature type="domain" description="DUF1559" evidence="3">
    <location>
        <begin position="170"/>
        <end position="317"/>
    </location>
</feature>
<protein>
    <recommendedName>
        <fullName evidence="3">DUF1559 domain-containing protein</fullName>
    </recommendedName>
</protein>
<evidence type="ECO:0000313" key="4">
    <source>
        <dbReference type="EMBL" id="QEG16859.1"/>
    </source>
</evidence>
<keyword evidence="2" id="KW-0812">Transmembrane</keyword>
<keyword evidence="2" id="KW-0472">Membrane</keyword>
<sequence>MAIRFKCKKCGKGYQVSDDKAGKRFQCRQCEAPLVVPSATTNTPKKPTGTVSPAKKAEQTTPTPAAANGKRKQILIGIGALLLLAGVGVFLMLPSGQTVAEPQGAAATAQSPAAQPTADSLVDSETGEIENPPAVSSATSPAADNSPSTPAATGKVDEARMLAAHFFNAKNKLKQIGLSFHNFYESNRGLVPDPKRTPGYYDENGQLKVSWRVHLLPYLGEPELFKRFKLDEAWDSPTNMAAAKTMPDVYLAPGAEQDSNLTRFHVFESTNDASADSFQSVFPRGKRIEFRDIKDGMVNTVMAVDAGPEHAVIWTKPGGLDSRSPKEAIGSVKSGILTLFCDGHTYLLKPDIDAETWKHLVQPADKNRIEIDSLTTEYAKPWELGSLPTGPLHLAYLSEDCNGVFMLHPKSIVESAGYGSVIDPKTANLLIRVFGVEAILHWKLEEIETIVTWNSERTSNWFAVRFAKPVPLETVKVQIGEYVIQHDPRTFLIAADYQLARLLPFTSKPAPSSQVQSFITQLQSMPLDGQFEMVMLPQPMLESDRLPGVASVGLVFFTFGKELISSSKVLKMQASMEDPIVVKASIQLADAVAAQKLKQQIEEQMATNLRESAPAFVTEIRKQIYPAVTVKAENNTVQYQISKTPDLFNQIKTFYTKAKSHQEDQQKQKEAESQKAEQAKKKTENMRKIGMGFHNFVSHNKVLPPTRSHFVNGKLNLSWRVHLLPYLGQKKLYDQFQLGEPWDSPHNMKLLKQMPAFYQCEGVTQPGHTTYMTFLGEGTPFDGSLDMTLDKISVKDGLTRTIMFVKAGPDKAVPWTKPADLPFDPVNPIKVLGQLPGDTFMAVTMSGVVHTLKTDIPAETLNYLIQYNDGKKPIGY</sequence>
<keyword evidence="2" id="KW-1133">Transmembrane helix</keyword>
<gene>
    <name evidence="4" type="ORF">GmarT_27280</name>
</gene>
<dbReference type="EMBL" id="CP042910">
    <property type="protein sequence ID" value="QEG16859.1"/>
    <property type="molecule type" value="Genomic_DNA"/>
</dbReference>
<dbReference type="GeneID" id="98647281"/>
<feature type="region of interest" description="Disordered" evidence="1">
    <location>
        <begin position="103"/>
        <end position="153"/>
    </location>
</feature>
<accession>A0ABX5YM98</accession>
<feature type="compositionally biased region" description="Low complexity" evidence="1">
    <location>
        <begin position="105"/>
        <end position="118"/>
    </location>
</feature>
<dbReference type="PANTHER" id="PTHR30093">
    <property type="entry name" value="GENERAL SECRETION PATHWAY PROTEIN G"/>
    <property type="match status" value="1"/>
</dbReference>
<feature type="compositionally biased region" description="Polar residues" evidence="1">
    <location>
        <begin position="38"/>
        <end position="51"/>
    </location>
</feature>
<dbReference type="Pfam" id="PF07596">
    <property type="entry name" value="SBP_bac_10"/>
    <property type="match status" value="2"/>
</dbReference>
<dbReference type="InterPro" id="IPR011453">
    <property type="entry name" value="DUF1559"/>
</dbReference>
<feature type="domain" description="DUF1559" evidence="3">
    <location>
        <begin position="684"/>
        <end position="760"/>
    </location>
</feature>
<dbReference type="RefSeq" id="WP_002648495.1">
    <property type="nucleotide sequence ID" value="NZ_CP042910.1"/>
</dbReference>
<proteinExistence type="predicted"/>
<feature type="compositionally biased region" description="Low complexity" evidence="1">
    <location>
        <begin position="132"/>
        <end position="143"/>
    </location>
</feature>